<reference evidence="1 2" key="1">
    <citation type="submission" date="2016-10" db="EMBL/GenBank/DDBJ databases">
        <title>Genome sequence of the basidiomycete white-rot fungus Trametes pubescens.</title>
        <authorList>
            <person name="Makela M.R."/>
            <person name="Granchi Z."/>
            <person name="Peng M."/>
            <person name="De Vries R.P."/>
            <person name="Grigoriev I."/>
            <person name="Riley R."/>
            <person name="Hilden K."/>
        </authorList>
    </citation>
    <scope>NUCLEOTIDE SEQUENCE [LARGE SCALE GENOMIC DNA]</scope>
    <source>
        <strain evidence="1 2">FBCC735</strain>
    </source>
</reference>
<name>A0A1M2VCW4_TRAPU</name>
<organism evidence="1 2">
    <name type="scientific">Trametes pubescens</name>
    <name type="common">White-rot fungus</name>
    <dbReference type="NCBI Taxonomy" id="154538"/>
    <lineage>
        <taxon>Eukaryota</taxon>
        <taxon>Fungi</taxon>
        <taxon>Dikarya</taxon>
        <taxon>Basidiomycota</taxon>
        <taxon>Agaricomycotina</taxon>
        <taxon>Agaricomycetes</taxon>
        <taxon>Polyporales</taxon>
        <taxon>Polyporaceae</taxon>
        <taxon>Trametes</taxon>
    </lineage>
</organism>
<comment type="caution">
    <text evidence="1">The sequence shown here is derived from an EMBL/GenBank/DDBJ whole genome shotgun (WGS) entry which is preliminary data.</text>
</comment>
<evidence type="ECO:0000313" key="1">
    <source>
        <dbReference type="EMBL" id="OJT05442.1"/>
    </source>
</evidence>
<protein>
    <submittedName>
        <fullName evidence="1">Uncharacterized protein</fullName>
    </submittedName>
</protein>
<dbReference type="OrthoDB" id="2734547at2759"/>
<dbReference type="Proteomes" id="UP000184267">
    <property type="component" value="Unassembled WGS sequence"/>
</dbReference>
<evidence type="ECO:0000313" key="2">
    <source>
        <dbReference type="Proteomes" id="UP000184267"/>
    </source>
</evidence>
<accession>A0A1M2VCW4</accession>
<dbReference type="EMBL" id="MNAD01001462">
    <property type="protein sequence ID" value="OJT05442.1"/>
    <property type="molecule type" value="Genomic_DNA"/>
</dbReference>
<dbReference type="AlphaFoldDB" id="A0A1M2VCW4"/>
<gene>
    <name evidence="1" type="ORF">TRAPUB_3758</name>
</gene>
<keyword evidence="2" id="KW-1185">Reference proteome</keyword>
<dbReference type="OMA" id="HARGIWN"/>
<sequence>MPDSVVPLHMAPHLPAELTDRVVDFLHDDWRALVSCVLTSNSGNCPSPLAPCAKYHLSHTIDLQISGSHTELLDFLNTFSPRSPLTALVCLIHIRGPPVGDGEAPRATFPSLIDLKHFPHLRALTLSNLFVGAPMRFVRFLCRTPALEDLSCVGLVPKPPTPGGYHLAPDVGPGETEAAAFCRRLKVLRIVDFGRLGDGLTPSDVLFDLLHHARGIWNGATPHTVAICVDSLSHRRRWLDALCRYNASLQDIEVTLCQTTGLAETSASGNVTWDTASYEFLESMPHLLSRRSLRLCYDPWRSPEADLTTSQTIDVFLDLLSKLLTDSESQHSAKEDASREGFYTEHRSFELGLRVPSDARADAETWAALFGSFNSGFYPELTRVRITLESLARPAVESWNSLTHVLQELSVDEHEREDAVKTYANVVRGALEEERVEQRTFEVVVRVKPSAESA</sequence>
<proteinExistence type="predicted"/>